<dbReference type="OrthoDB" id="4320020at2"/>
<dbReference type="Proteomes" id="UP000235943">
    <property type="component" value="Unassembled WGS sequence"/>
</dbReference>
<evidence type="ECO:0000313" key="2">
    <source>
        <dbReference type="EMBL" id="PNG16550.1"/>
    </source>
</evidence>
<sequence>MHIVSGAYACEGRSRTSESPGYWLVRHMSRCARGKDQHRPGQAQQPGSTGPGTTPPRGGNRPHFTQLHLLSYGYIL</sequence>
<evidence type="ECO:0000256" key="1">
    <source>
        <dbReference type="SAM" id="MobiDB-lite"/>
    </source>
</evidence>
<dbReference type="AlphaFoldDB" id="A0A2N8TC03"/>
<feature type="region of interest" description="Disordered" evidence="1">
    <location>
        <begin position="33"/>
        <end position="64"/>
    </location>
</feature>
<name>A0A2N8TC03_9ACTN</name>
<proteinExistence type="predicted"/>
<protein>
    <submittedName>
        <fullName evidence="2">Uncharacterized protein</fullName>
    </submittedName>
</protein>
<evidence type="ECO:0000313" key="3">
    <source>
        <dbReference type="Proteomes" id="UP000235943"/>
    </source>
</evidence>
<reference evidence="2 3" key="1">
    <citation type="submission" date="2018-01" db="EMBL/GenBank/DDBJ databases">
        <title>Draft genome sequence of Streptomyces sp. 13K301.</title>
        <authorList>
            <person name="Sahin N."/>
            <person name="Saygin H."/>
            <person name="Ay H."/>
        </authorList>
    </citation>
    <scope>NUCLEOTIDE SEQUENCE [LARGE SCALE GENOMIC DNA]</scope>
    <source>
        <strain evidence="2 3">13K301</strain>
    </source>
</reference>
<organism evidence="2 3">
    <name type="scientific">Streptomyces cahuitamycinicus</name>
    <dbReference type="NCBI Taxonomy" id="2070367"/>
    <lineage>
        <taxon>Bacteria</taxon>
        <taxon>Bacillati</taxon>
        <taxon>Actinomycetota</taxon>
        <taxon>Actinomycetes</taxon>
        <taxon>Kitasatosporales</taxon>
        <taxon>Streptomycetaceae</taxon>
        <taxon>Streptomyces</taxon>
    </lineage>
</organism>
<gene>
    <name evidence="2" type="ORF">C1J00_41340</name>
</gene>
<keyword evidence="3" id="KW-1185">Reference proteome</keyword>
<dbReference type="EMBL" id="POUC01000669">
    <property type="protein sequence ID" value="PNG16550.1"/>
    <property type="molecule type" value="Genomic_DNA"/>
</dbReference>
<feature type="compositionally biased region" description="Low complexity" evidence="1">
    <location>
        <begin position="40"/>
        <end position="62"/>
    </location>
</feature>
<comment type="caution">
    <text evidence="2">The sequence shown here is derived from an EMBL/GenBank/DDBJ whole genome shotgun (WGS) entry which is preliminary data.</text>
</comment>
<accession>A0A2N8TC03</accession>